<dbReference type="KEGG" id="sace:GIY23_06035"/>
<protein>
    <submittedName>
        <fullName evidence="1">Uncharacterized protein</fullName>
    </submittedName>
</protein>
<dbReference type="Proteomes" id="UP000371041">
    <property type="component" value="Chromosome"/>
</dbReference>
<name>A0A5Q3Q7K6_9PSEU</name>
<dbReference type="AlphaFoldDB" id="A0A5Q3Q7K6"/>
<organism evidence="1 2">
    <name type="scientific">Allosaccharopolyspora coralli</name>
    <dbReference type="NCBI Taxonomy" id="2665642"/>
    <lineage>
        <taxon>Bacteria</taxon>
        <taxon>Bacillati</taxon>
        <taxon>Actinomycetota</taxon>
        <taxon>Actinomycetes</taxon>
        <taxon>Pseudonocardiales</taxon>
        <taxon>Pseudonocardiaceae</taxon>
        <taxon>Allosaccharopolyspora</taxon>
    </lineage>
</organism>
<keyword evidence="2" id="KW-1185">Reference proteome</keyword>
<gene>
    <name evidence="1" type="ORF">GIY23_06035</name>
</gene>
<sequence length="84" mass="9334">MAHPAISKQIAMKTPAVSRLHVLGRLIEELDKDLDRVTHLRGEVVDKRKYTELEDLVAKARTRLTAVRDALAKNGGTVVAKGYK</sequence>
<reference evidence="2" key="1">
    <citation type="submission" date="2019-11" db="EMBL/GenBank/DDBJ databases">
        <title>The complete genome sequence of Saccharopolyspora sp. E2A.</title>
        <authorList>
            <person name="Zhang G."/>
        </authorList>
    </citation>
    <scope>NUCLEOTIDE SEQUENCE [LARGE SCALE GENOMIC DNA]</scope>
    <source>
        <strain evidence="2">E2A</strain>
    </source>
</reference>
<proteinExistence type="predicted"/>
<accession>A0A5Q3Q7K6</accession>
<dbReference type="EMBL" id="CP045929">
    <property type="protein sequence ID" value="QGK69154.1"/>
    <property type="molecule type" value="Genomic_DNA"/>
</dbReference>
<evidence type="ECO:0000313" key="1">
    <source>
        <dbReference type="EMBL" id="QGK69154.1"/>
    </source>
</evidence>
<evidence type="ECO:0000313" key="2">
    <source>
        <dbReference type="Proteomes" id="UP000371041"/>
    </source>
</evidence>